<keyword evidence="2" id="KW-1185">Reference proteome</keyword>
<dbReference type="InParanoid" id="M4B2R4"/>
<dbReference type="HOGENOM" id="CLU_2532299_0_0_1"/>
<dbReference type="EMBL" id="JH598094">
    <property type="status" value="NOT_ANNOTATED_CDS"/>
    <property type="molecule type" value="Genomic_DNA"/>
</dbReference>
<organism evidence="1 2">
    <name type="scientific">Hyaloperonospora arabidopsidis (strain Emoy2)</name>
    <name type="common">Downy mildew agent</name>
    <name type="synonym">Peronospora arabidopsidis</name>
    <dbReference type="NCBI Taxonomy" id="559515"/>
    <lineage>
        <taxon>Eukaryota</taxon>
        <taxon>Sar</taxon>
        <taxon>Stramenopiles</taxon>
        <taxon>Oomycota</taxon>
        <taxon>Peronosporomycetes</taxon>
        <taxon>Peronosporales</taxon>
        <taxon>Peronosporaceae</taxon>
        <taxon>Hyaloperonospora</taxon>
    </lineage>
</organism>
<dbReference type="EnsemblProtists" id="HpaT800562">
    <property type="protein sequence ID" value="HpaP800562"/>
    <property type="gene ID" value="HpaG800562"/>
</dbReference>
<sequence length="84" mass="9934">MATGYRWAERVKVNNLGEYLQRDSSAADYFRQNVATWWAINPQLTYMLTRCSRLSASWSRMSKHPCCSRSLKYHQERVHNICCT</sequence>
<evidence type="ECO:0000313" key="2">
    <source>
        <dbReference type="Proteomes" id="UP000011713"/>
    </source>
</evidence>
<dbReference type="VEuPathDB" id="FungiDB:HpaG800562"/>
<accession>M4B2R4</accession>
<reference evidence="2" key="1">
    <citation type="journal article" date="2010" name="Science">
        <title>Signatures of adaptation to obligate biotrophy in the Hyaloperonospora arabidopsidis genome.</title>
        <authorList>
            <person name="Baxter L."/>
            <person name="Tripathy S."/>
            <person name="Ishaque N."/>
            <person name="Boot N."/>
            <person name="Cabral A."/>
            <person name="Kemen E."/>
            <person name="Thines M."/>
            <person name="Ah-Fong A."/>
            <person name="Anderson R."/>
            <person name="Badejoko W."/>
            <person name="Bittner-Eddy P."/>
            <person name="Boore J.L."/>
            <person name="Chibucos M.C."/>
            <person name="Coates M."/>
            <person name="Dehal P."/>
            <person name="Delehaunty K."/>
            <person name="Dong S."/>
            <person name="Downton P."/>
            <person name="Dumas B."/>
            <person name="Fabro G."/>
            <person name="Fronick C."/>
            <person name="Fuerstenberg S.I."/>
            <person name="Fulton L."/>
            <person name="Gaulin E."/>
            <person name="Govers F."/>
            <person name="Hughes L."/>
            <person name="Humphray S."/>
            <person name="Jiang R.H."/>
            <person name="Judelson H."/>
            <person name="Kamoun S."/>
            <person name="Kyung K."/>
            <person name="Meijer H."/>
            <person name="Minx P."/>
            <person name="Morris P."/>
            <person name="Nelson J."/>
            <person name="Phuntumart V."/>
            <person name="Qutob D."/>
            <person name="Rehmany A."/>
            <person name="Rougon-Cardoso A."/>
            <person name="Ryden P."/>
            <person name="Torto-Alalibo T."/>
            <person name="Studholme D."/>
            <person name="Wang Y."/>
            <person name="Win J."/>
            <person name="Wood J."/>
            <person name="Clifton S.W."/>
            <person name="Rogers J."/>
            <person name="Van den Ackerveken G."/>
            <person name="Jones J.D."/>
            <person name="McDowell J.M."/>
            <person name="Beynon J."/>
            <person name="Tyler B.M."/>
        </authorList>
    </citation>
    <scope>NUCLEOTIDE SEQUENCE [LARGE SCALE GENOMIC DNA]</scope>
    <source>
        <strain evidence="2">Emoy2</strain>
    </source>
</reference>
<evidence type="ECO:0000313" key="1">
    <source>
        <dbReference type="EnsemblProtists" id="HpaP800562"/>
    </source>
</evidence>
<dbReference type="Proteomes" id="UP000011713">
    <property type="component" value="Unassembled WGS sequence"/>
</dbReference>
<proteinExistence type="predicted"/>
<name>M4B2R4_HYAAE</name>
<dbReference type="STRING" id="559515.M4B2R4"/>
<protein>
    <recommendedName>
        <fullName evidence="3">RxLR effector candidate protein</fullName>
    </recommendedName>
</protein>
<dbReference type="AlphaFoldDB" id="M4B2R4"/>
<evidence type="ECO:0008006" key="3">
    <source>
        <dbReference type="Google" id="ProtNLM"/>
    </source>
</evidence>
<reference evidence="1" key="2">
    <citation type="submission" date="2015-06" db="UniProtKB">
        <authorList>
            <consortium name="EnsemblProtists"/>
        </authorList>
    </citation>
    <scope>IDENTIFICATION</scope>
    <source>
        <strain evidence="1">Emoy2</strain>
    </source>
</reference>